<feature type="transmembrane region" description="Helical" evidence="2">
    <location>
        <begin position="158"/>
        <end position="185"/>
    </location>
</feature>
<feature type="compositionally biased region" description="Polar residues" evidence="1">
    <location>
        <begin position="311"/>
        <end position="334"/>
    </location>
</feature>
<evidence type="ECO:0000313" key="5">
    <source>
        <dbReference type="Proteomes" id="UP000613580"/>
    </source>
</evidence>
<organism evidence="4 5">
    <name type="scientific">Mycena chlorophos</name>
    <name type="common">Agaric fungus</name>
    <name type="synonym">Agaricus chlorophos</name>
    <dbReference type="NCBI Taxonomy" id="658473"/>
    <lineage>
        <taxon>Eukaryota</taxon>
        <taxon>Fungi</taxon>
        <taxon>Dikarya</taxon>
        <taxon>Basidiomycota</taxon>
        <taxon>Agaricomycotina</taxon>
        <taxon>Agaricomycetes</taxon>
        <taxon>Agaricomycetidae</taxon>
        <taxon>Agaricales</taxon>
        <taxon>Marasmiineae</taxon>
        <taxon>Mycenaceae</taxon>
        <taxon>Mycena</taxon>
    </lineage>
</organism>
<evidence type="ECO:0000259" key="3">
    <source>
        <dbReference type="Pfam" id="PF20152"/>
    </source>
</evidence>
<keyword evidence="2" id="KW-1133">Transmembrane helix</keyword>
<comment type="caution">
    <text evidence="4">The sequence shown here is derived from an EMBL/GenBank/DDBJ whole genome shotgun (WGS) entry which is preliminary data.</text>
</comment>
<keyword evidence="2" id="KW-0472">Membrane</keyword>
<dbReference type="Pfam" id="PF20152">
    <property type="entry name" value="DUF6534"/>
    <property type="match status" value="1"/>
</dbReference>
<feature type="transmembrane region" description="Helical" evidence="2">
    <location>
        <begin position="12"/>
        <end position="30"/>
    </location>
</feature>
<feature type="compositionally biased region" description="Polar residues" evidence="1">
    <location>
        <begin position="261"/>
        <end position="272"/>
    </location>
</feature>
<gene>
    <name evidence="4" type="ORF">HMN09_01089400</name>
</gene>
<name>A0A8H6VW98_MYCCL</name>
<dbReference type="AlphaFoldDB" id="A0A8H6VW98"/>
<keyword evidence="5" id="KW-1185">Reference proteome</keyword>
<proteinExistence type="predicted"/>
<feature type="transmembrane region" description="Helical" evidence="2">
    <location>
        <begin position="51"/>
        <end position="74"/>
    </location>
</feature>
<feature type="domain" description="DUF6534" evidence="3">
    <location>
        <begin position="171"/>
        <end position="256"/>
    </location>
</feature>
<feature type="transmembrane region" description="Helical" evidence="2">
    <location>
        <begin position="94"/>
        <end position="114"/>
    </location>
</feature>
<accession>A0A8H6VW98</accession>
<dbReference type="EMBL" id="JACAZE010000017">
    <property type="protein sequence ID" value="KAF7296207.1"/>
    <property type="molecule type" value="Genomic_DNA"/>
</dbReference>
<feature type="transmembrane region" description="Helical" evidence="2">
    <location>
        <begin position="206"/>
        <end position="225"/>
    </location>
</feature>
<dbReference type="InterPro" id="IPR045339">
    <property type="entry name" value="DUF6534"/>
</dbReference>
<dbReference type="PANTHER" id="PTHR40465:SF1">
    <property type="entry name" value="DUF6534 DOMAIN-CONTAINING PROTEIN"/>
    <property type="match status" value="1"/>
</dbReference>
<reference evidence="4" key="1">
    <citation type="submission" date="2020-05" db="EMBL/GenBank/DDBJ databases">
        <title>Mycena genomes resolve the evolution of fungal bioluminescence.</title>
        <authorList>
            <person name="Tsai I.J."/>
        </authorList>
    </citation>
    <scope>NUCLEOTIDE SEQUENCE</scope>
    <source>
        <strain evidence="4">110903Hualien_Pintung</strain>
    </source>
</reference>
<dbReference type="PANTHER" id="PTHR40465">
    <property type="entry name" value="CHROMOSOME 1, WHOLE GENOME SHOTGUN SEQUENCE"/>
    <property type="match status" value="1"/>
</dbReference>
<dbReference type="Proteomes" id="UP000613580">
    <property type="component" value="Unassembled WGS sequence"/>
</dbReference>
<feature type="transmembrane region" description="Helical" evidence="2">
    <location>
        <begin position="121"/>
        <end position="146"/>
    </location>
</feature>
<feature type="region of interest" description="Disordered" evidence="1">
    <location>
        <begin position="259"/>
        <end position="334"/>
    </location>
</feature>
<evidence type="ECO:0000256" key="1">
    <source>
        <dbReference type="SAM" id="MobiDB-lite"/>
    </source>
</evidence>
<evidence type="ECO:0000256" key="2">
    <source>
        <dbReference type="SAM" id="Phobius"/>
    </source>
</evidence>
<keyword evidence="2" id="KW-0812">Transmembrane</keyword>
<evidence type="ECO:0000313" key="4">
    <source>
        <dbReference type="EMBL" id="KAF7296207.1"/>
    </source>
</evidence>
<protein>
    <submittedName>
        <fullName evidence="4">Saposin B-type domain-containing protein</fullName>
    </submittedName>
</protein>
<dbReference type="OrthoDB" id="3231781at2759"/>
<sequence length="334" mass="37018">MSAMLYLDINGYLGPPLIGAIVGTYLFGILTMQTFNYYNWYQRDSVGMKSLVAGTLVLELGHTITLWHALYLIFIKYQSSLLHLVIHPPHSLEITVLFATITNLIVQTFFVLRIHTLSNSWIIPIIVWALTLIRLAFDLLMFILFWETDGFEVFVSRVHWAMVTVCVCGPVVDLIIAGSLCYWLWRKRTETGFSQTRKMVDTLITWCVETTAITFAVGILQLILFLARSDIAWLTLFLVQPKVFSNTMLAHLNGRDRLRNQGGTHVSGNTSAPPMKGMSGNLSSGAGPATKPGTGVETSAELQFRAGGARPTTTVSTMSTGGETDFVKTQTEGV</sequence>